<dbReference type="SUPFAM" id="SSF52768">
    <property type="entry name" value="Arginase/deacetylase"/>
    <property type="match status" value="1"/>
</dbReference>
<dbReference type="GO" id="GO:0000118">
    <property type="term" value="C:histone deacetylase complex"/>
    <property type="evidence" value="ECO:0007669"/>
    <property type="project" value="TreeGrafter"/>
</dbReference>
<dbReference type="GO" id="GO:0040029">
    <property type="term" value="P:epigenetic regulation of gene expression"/>
    <property type="evidence" value="ECO:0007669"/>
    <property type="project" value="TreeGrafter"/>
</dbReference>
<dbReference type="PANTHER" id="PTHR10625:SF38">
    <property type="entry name" value="HISTONE DEACETYLASE 6, ISOFORM G"/>
    <property type="match status" value="1"/>
</dbReference>
<dbReference type="OrthoDB" id="424012at2759"/>
<keyword evidence="2" id="KW-0812">Transmembrane</keyword>
<keyword evidence="5" id="KW-1185">Reference proteome</keyword>
<evidence type="ECO:0000259" key="3">
    <source>
        <dbReference type="Pfam" id="PF00850"/>
    </source>
</evidence>
<feature type="transmembrane region" description="Helical" evidence="2">
    <location>
        <begin position="119"/>
        <end position="140"/>
    </location>
</feature>
<protein>
    <recommendedName>
        <fullName evidence="3">Histone deacetylase domain-containing protein</fullName>
    </recommendedName>
</protein>
<dbReference type="Proteomes" id="UP000252519">
    <property type="component" value="Unassembled WGS sequence"/>
</dbReference>
<dbReference type="PANTHER" id="PTHR10625">
    <property type="entry name" value="HISTONE DEACETYLASE HDAC1-RELATED"/>
    <property type="match status" value="1"/>
</dbReference>
<name>A0A368F6I1_ANCCA</name>
<evidence type="ECO:0000313" key="5">
    <source>
        <dbReference type="Proteomes" id="UP000252519"/>
    </source>
</evidence>
<evidence type="ECO:0000256" key="2">
    <source>
        <dbReference type="SAM" id="Phobius"/>
    </source>
</evidence>
<accession>A0A368F6I1</accession>
<gene>
    <name evidence="4" type="ORF">ANCCAN_27693</name>
</gene>
<feature type="domain" description="Histone deacetylase" evidence="3">
    <location>
        <begin position="49"/>
        <end position="116"/>
    </location>
</feature>
<dbReference type="AlphaFoldDB" id="A0A368F6I1"/>
<reference evidence="4 5" key="1">
    <citation type="submission" date="2014-10" db="EMBL/GenBank/DDBJ databases">
        <title>Draft genome of the hookworm Ancylostoma caninum.</title>
        <authorList>
            <person name="Mitreva M."/>
        </authorList>
    </citation>
    <scope>NUCLEOTIDE SEQUENCE [LARGE SCALE GENOMIC DNA]</scope>
    <source>
        <strain evidence="4 5">Baltimore</strain>
    </source>
</reference>
<dbReference type="STRING" id="29170.A0A368F6I1"/>
<keyword evidence="2" id="KW-1133">Transmembrane helix</keyword>
<dbReference type="GO" id="GO:0141221">
    <property type="term" value="F:histone deacetylase activity, hydrolytic mechanism"/>
    <property type="evidence" value="ECO:0007669"/>
    <property type="project" value="UniProtKB-EC"/>
</dbReference>
<evidence type="ECO:0000256" key="1">
    <source>
        <dbReference type="ARBA" id="ARBA00048287"/>
    </source>
</evidence>
<comment type="caution">
    <text evidence="4">The sequence shown here is derived from an EMBL/GenBank/DDBJ whole genome shotgun (WGS) entry which is preliminary data.</text>
</comment>
<dbReference type="Gene3D" id="3.40.800.20">
    <property type="entry name" value="Histone deacetylase domain"/>
    <property type="match status" value="1"/>
</dbReference>
<dbReference type="InterPro" id="IPR023696">
    <property type="entry name" value="Ureohydrolase_dom_sf"/>
</dbReference>
<organism evidence="4 5">
    <name type="scientific">Ancylostoma caninum</name>
    <name type="common">Dog hookworm</name>
    <dbReference type="NCBI Taxonomy" id="29170"/>
    <lineage>
        <taxon>Eukaryota</taxon>
        <taxon>Metazoa</taxon>
        <taxon>Ecdysozoa</taxon>
        <taxon>Nematoda</taxon>
        <taxon>Chromadorea</taxon>
        <taxon>Rhabditida</taxon>
        <taxon>Rhabditina</taxon>
        <taxon>Rhabditomorpha</taxon>
        <taxon>Strongyloidea</taxon>
        <taxon>Ancylostomatidae</taxon>
        <taxon>Ancylostomatinae</taxon>
        <taxon>Ancylostoma</taxon>
    </lineage>
</organism>
<proteinExistence type="predicted"/>
<dbReference type="EMBL" id="JOJR01006829">
    <property type="protein sequence ID" value="RCN26580.1"/>
    <property type="molecule type" value="Genomic_DNA"/>
</dbReference>
<dbReference type="InterPro" id="IPR023801">
    <property type="entry name" value="His_deacetylse_dom"/>
</dbReference>
<dbReference type="InterPro" id="IPR037138">
    <property type="entry name" value="His_deacetylse_dom_sf"/>
</dbReference>
<sequence>MFGVFVQCPSLSLLNSYFLIPSIIDIRAISADLLLFHSIVHFLYFNEILLRILIVDLDIHHGQGTQQIFYEDKRVMVFSIHRYEDGKFWPHLRESNFDHVGDSEGAGYNINITLNEVTFLTVIGCLLFIFCAATCTVYLVR</sequence>
<comment type="catalytic activity">
    <reaction evidence="1">
        <text>N(6)-acetyl-L-lysyl-[histone] + H2O = L-lysyl-[histone] + acetate</text>
        <dbReference type="Rhea" id="RHEA:58196"/>
        <dbReference type="Rhea" id="RHEA-COMP:9845"/>
        <dbReference type="Rhea" id="RHEA-COMP:11338"/>
        <dbReference type="ChEBI" id="CHEBI:15377"/>
        <dbReference type="ChEBI" id="CHEBI:29969"/>
        <dbReference type="ChEBI" id="CHEBI:30089"/>
        <dbReference type="ChEBI" id="CHEBI:61930"/>
        <dbReference type="EC" id="3.5.1.98"/>
    </reaction>
</comment>
<keyword evidence="2" id="KW-0472">Membrane</keyword>
<evidence type="ECO:0000313" key="4">
    <source>
        <dbReference type="EMBL" id="RCN26580.1"/>
    </source>
</evidence>
<dbReference type="Pfam" id="PF00850">
    <property type="entry name" value="Hist_deacetyl"/>
    <property type="match status" value="1"/>
</dbReference>